<reference evidence="2" key="1">
    <citation type="journal article" date="2019" name="Int. J. Syst. Evol. Microbiol.">
        <title>The Global Catalogue of Microorganisms (GCM) 10K type strain sequencing project: providing services to taxonomists for standard genome sequencing and annotation.</title>
        <authorList>
            <consortium name="The Broad Institute Genomics Platform"/>
            <consortium name="The Broad Institute Genome Sequencing Center for Infectious Disease"/>
            <person name="Wu L."/>
            <person name="Ma J."/>
        </authorList>
    </citation>
    <scope>NUCLEOTIDE SEQUENCE [LARGE SCALE GENOMIC DNA]</scope>
    <source>
        <strain evidence="2">SYNS20</strain>
    </source>
</reference>
<dbReference type="InterPro" id="IPR000415">
    <property type="entry name" value="Nitroreductase-like"/>
</dbReference>
<dbReference type="Proteomes" id="UP001596523">
    <property type="component" value="Unassembled WGS sequence"/>
</dbReference>
<accession>A0ABW2JT67</accession>
<name>A0ABW2JT67_9ACTN</name>
<sequence>MCTCGYRSERRSTAPRRIRPAQNFRLGFQPALRPHPDPRLPGLLAQVSWGAHARPTPGEELMHHAMRQRRTHRGPFQPTPLPATLIDDLRRHARAEGAELFPLTGQPELTQLAAVAHEAETYQHSSAAHRVELARWTGSSPEDRLDGVPAEASPCHPDSTLLAERDFAAWARGRTSGRAVDLAFAHGPCGRTQHPARHCAGLAPGGAGTTARPVVRAGHQVAAGFHTQALKIPQFRTRVRGMIPSGQLPQMILRLGHTNWTTHTPRRPAKAVLTFLDTAAA</sequence>
<comment type="caution">
    <text evidence="1">The sequence shown here is derived from an EMBL/GenBank/DDBJ whole genome shotgun (WGS) entry which is preliminary data.</text>
</comment>
<evidence type="ECO:0000313" key="2">
    <source>
        <dbReference type="Proteomes" id="UP001596523"/>
    </source>
</evidence>
<protein>
    <submittedName>
        <fullName evidence="1">Uncharacterized protein</fullName>
    </submittedName>
</protein>
<keyword evidence="2" id="KW-1185">Reference proteome</keyword>
<gene>
    <name evidence="1" type="ORF">ACFQVC_32120</name>
</gene>
<organism evidence="1 2">
    <name type="scientific">Streptomyces monticola</name>
    <dbReference type="NCBI Taxonomy" id="2666263"/>
    <lineage>
        <taxon>Bacteria</taxon>
        <taxon>Bacillati</taxon>
        <taxon>Actinomycetota</taxon>
        <taxon>Actinomycetes</taxon>
        <taxon>Kitasatosporales</taxon>
        <taxon>Streptomycetaceae</taxon>
        <taxon>Streptomyces</taxon>
    </lineage>
</organism>
<dbReference type="Gene3D" id="3.40.109.10">
    <property type="entry name" value="NADH Oxidase"/>
    <property type="match status" value="1"/>
</dbReference>
<dbReference type="EMBL" id="JBHTCF010000018">
    <property type="protein sequence ID" value="MFC7308849.1"/>
    <property type="molecule type" value="Genomic_DNA"/>
</dbReference>
<proteinExistence type="predicted"/>
<evidence type="ECO:0000313" key="1">
    <source>
        <dbReference type="EMBL" id="MFC7308849.1"/>
    </source>
</evidence>
<dbReference type="RefSeq" id="WP_381837231.1">
    <property type="nucleotide sequence ID" value="NZ_JBHTCF010000018.1"/>
</dbReference>